<name>A0A2H5Y5D4_9CHLR</name>
<protein>
    <submittedName>
        <fullName evidence="2">Uncharacterized protein</fullName>
    </submittedName>
</protein>
<evidence type="ECO:0000313" key="3">
    <source>
        <dbReference type="Proteomes" id="UP000236642"/>
    </source>
</evidence>
<sequence length="257" mass="27732">MNSTGEAFGQRPASAGWKTIRVGAGRRKARSAQQGRFPSAQPADARRAGWASNEFDLPRPCGRRPASAGRKTIRVGAGRRPAHRASGGRFQSAQPADTGAGGCRMNSTGRGLRPAAGLRRPEDDPRRRRPTPGAPRLWRPISIGATGRHGRGRVSNEFDRERPSASGRPPPAGRRSASAQADARRGAPNKADFNRRNRPTRDVGRRMNSTSRGLRPSAGLRRPEGNPRRRRPTPGAQRPTRPILIGATGRHATWGVG</sequence>
<evidence type="ECO:0000313" key="2">
    <source>
        <dbReference type="EMBL" id="GBD08657.1"/>
    </source>
</evidence>
<dbReference type="AlphaFoldDB" id="A0A2H5Y5D4"/>
<gene>
    <name evidence="2" type="ORF">HRbin22_00898</name>
</gene>
<comment type="caution">
    <text evidence="2">The sequence shown here is derived from an EMBL/GenBank/DDBJ whole genome shotgun (WGS) entry which is preliminary data.</text>
</comment>
<feature type="compositionally biased region" description="Basic and acidic residues" evidence="1">
    <location>
        <begin position="154"/>
        <end position="163"/>
    </location>
</feature>
<proteinExistence type="predicted"/>
<feature type="region of interest" description="Disordered" evidence="1">
    <location>
        <begin position="1"/>
        <end position="257"/>
    </location>
</feature>
<reference evidence="3" key="1">
    <citation type="submission" date="2017-09" db="EMBL/GenBank/DDBJ databases">
        <title>Metaegenomics of thermophilic ammonia-oxidizing enrichment culture.</title>
        <authorList>
            <person name="Kato S."/>
            <person name="Suzuki K."/>
        </authorList>
    </citation>
    <scope>NUCLEOTIDE SEQUENCE [LARGE SCALE GENOMIC DNA]</scope>
</reference>
<dbReference type="EMBL" id="BEHY01000014">
    <property type="protein sequence ID" value="GBD08657.1"/>
    <property type="molecule type" value="Genomic_DNA"/>
</dbReference>
<evidence type="ECO:0000256" key="1">
    <source>
        <dbReference type="SAM" id="MobiDB-lite"/>
    </source>
</evidence>
<feature type="compositionally biased region" description="Basic and acidic residues" evidence="1">
    <location>
        <begin position="192"/>
        <end position="205"/>
    </location>
</feature>
<organism evidence="2 3">
    <name type="scientific">Candidatus Thermoflexus japonica</name>
    <dbReference type="NCBI Taxonomy" id="2035417"/>
    <lineage>
        <taxon>Bacteria</taxon>
        <taxon>Bacillati</taxon>
        <taxon>Chloroflexota</taxon>
        <taxon>Thermoflexia</taxon>
        <taxon>Thermoflexales</taxon>
        <taxon>Thermoflexaceae</taxon>
        <taxon>Thermoflexus</taxon>
    </lineage>
</organism>
<dbReference type="Proteomes" id="UP000236642">
    <property type="component" value="Unassembled WGS sequence"/>
</dbReference>
<feature type="compositionally biased region" description="Low complexity" evidence="1">
    <location>
        <begin position="109"/>
        <end position="118"/>
    </location>
</feature>
<accession>A0A2H5Y5D4</accession>